<keyword evidence="1 5" id="KW-0489">Methyltransferase</keyword>
<evidence type="ECO:0000259" key="6">
    <source>
        <dbReference type="PROSITE" id="PS51686"/>
    </source>
</evidence>
<feature type="domain" description="SAM-dependent MTase RsmB/NOP-type" evidence="6">
    <location>
        <begin position="177"/>
        <end position="442"/>
    </location>
</feature>
<dbReference type="NCBIfam" id="NF008149">
    <property type="entry name" value="PRK10901.1"/>
    <property type="match status" value="1"/>
</dbReference>
<dbReference type="PRINTS" id="PR02008">
    <property type="entry name" value="RCMTFAMILY"/>
</dbReference>
<feature type="binding site" evidence="5">
    <location>
        <position position="335"/>
    </location>
    <ligand>
        <name>S-adenosyl-L-methionine</name>
        <dbReference type="ChEBI" id="CHEBI:59789"/>
    </ligand>
</feature>
<dbReference type="CDD" id="cd02440">
    <property type="entry name" value="AdoMet_MTases"/>
    <property type="match status" value="1"/>
</dbReference>
<evidence type="ECO:0000256" key="4">
    <source>
        <dbReference type="ARBA" id="ARBA00022884"/>
    </source>
</evidence>
<dbReference type="GO" id="GO:0001510">
    <property type="term" value="P:RNA methylation"/>
    <property type="evidence" value="ECO:0007669"/>
    <property type="project" value="InterPro"/>
</dbReference>
<comment type="caution">
    <text evidence="7">The sequence shown here is derived from an EMBL/GenBank/DDBJ whole genome shotgun (WGS) entry which is preliminary data.</text>
</comment>
<dbReference type="Pfam" id="PF22458">
    <property type="entry name" value="RsmF-B_ferredox"/>
    <property type="match status" value="1"/>
</dbReference>
<dbReference type="InterPro" id="IPR049560">
    <property type="entry name" value="MeTrfase_RsmB-F_NOP2_cat"/>
</dbReference>
<evidence type="ECO:0000256" key="5">
    <source>
        <dbReference type="PROSITE-ProRule" id="PRU01023"/>
    </source>
</evidence>
<dbReference type="RefSeq" id="WP_189384561.1">
    <property type="nucleotide sequence ID" value="NZ_BAABFY010000054.1"/>
</dbReference>
<dbReference type="Gene3D" id="3.30.70.1170">
    <property type="entry name" value="Sun protein, domain 3"/>
    <property type="match status" value="1"/>
</dbReference>
<sequence>MTSSVAAPALSDVLFACAGCLRDVLAGRSLTESLQEVPDEWRAPVQSVSFYVMRQLATGQALSELLLDKKAPNRLVESLLVVALCLLAVDENQERNKVRHVPVYDAHTVVNQAVKAAEKHKKTASFKGLVNACLRNFLRNKASLMQAIAVRSEVKWGFPKWWIRQVRQAYPEQWQGILASAATPGPMTLRVNTRQISREALHRLFSEHGIEAHETGHAGLVLAQAQPVTQIPGFEQGWWSVQDAGAQLAGEIVPVHHGMRVLDACAAPGGKTAHMLELADLDMTVLDVDSRRLARVEENLARLKLDGPHVHMRAADAADLSQWWDGVPFDLVLADVPCTASGIVRRHPDIKWLRQEADLAKTAALQRTIVQALWQTVAPGGYLLYVTCSLFPIEGQEQARYLEMSLPHAERLGAPGQLLPLAEQAGSVAPHDGFYYALFRKKPVAGKDGKEI</sequence>
<dbReference type="Pfam" id="PF01189">
    <property type="entry name" value="Methyltr_RsmB-F"/>
    <property type="match status" value="1"/>
</dbReference>
<feature type="active site" description="Nucleophile" evidence="5">
    <location>
        <position position="388"/>
    </location>
</feature>
<proteinExistence type="inferred from homology"/>
<dbReference type="PANTHER" id="PTHR22807:SF61">
    <property type="entry name" value="NOL1_NOP2_SUN FAMILY PROTEIN _ ANTITERMINATION NUSB DOMAIN-CONTAINING PROTEIN"/>
    <property type="match status" value="1"/>
</dbReference>
<dbReference type="PANTHER" id="PTHR22807">
    <property type="entry name" value="NOP2 YEAST -RELATED NOL1/NOP2/FMU SUN DOMAIN-CONTAINING"/>
    <property type="match status" value="1"/>
</dbReference>
<keyword evidence="3 5" id="KW-0949">S-adenosyl-L-methionine</keyword>
<dbReference type="Gene3D" id="1.10.940.10">
    <property type="entry name" value="NusB-like"/>
    <property type="match status" value="1"/>
</dbReference>
<feature type="binding site" evidence="5">
    <location>
        <begin position="265"/>
        <end position="271"/>
    </location>
    <ligand>
        <name>S-adenosyl-L-methionine</name>
        <dbReference type="ChEBI" id="CHEBI:59789"/>
    </ligand>
</feature>
<keyword evidence="8" id="KW-1185">Reference proteome</keyword>
<feature type="binding site" evidence="5">
    <location>
        <position position="316"/>
    </location>
    <ligand>
        <name>S-adenosyl-L-methionine</name>
        <dbReference type="ChEBI" id="CHEBI:59789"/>
    </ligand>
</feature>
<keyword evidence="4 5" id="KW-0694">RNA-binding</keyword>
<dbReference type="GO" id="GO:0003723">
    <property type="term" value="F:RNA binding"/>
    <property type="evidence" value="ECO:0007669"/>
    <property type="project" value="UniProtKB-UniRule"/>
</dbReference>
<keyword evidence="2 5" id="KW-0808">Transferase</keyword>
<evidence type="ECO:0000256" key="3">
    <source>
        <dbReference type="ARBA" id="ARBA00022691"/>
    </source>
</evidence>
<dbReference type="Proteomes" id="UP000608345">
    <property type="component" value="Unassembled WGS sequence"/>
</dbReference>
<evidence type="ECO:0000256" key="2">
    <source>
        <dbReference type="ARBA" id="ARBA00022679"/>
    </source>
</evidence>
<dbReference type="InterPro" id="IPR054728">
    <property type="entry name" value="RsmB-like_ferredoxin"/>
</dbReference>
<dbReference type="GO" id="GO:0008173">
    <property type="term" value="F:RNA methyltransferase activity"/>
    <property type="evidence" value="ECO:0007669"/>
    <property type="project" value="InterPro"/>
</dbReference>
<dbReference type="Gene3D" id="3.40.50.150">
    <property type="entry name" value="Vaccinia Virus protein VP39"/>
    <property type="match status" value="1"/>
</dbReference>
<reference evidence="7" key="2">
    <citation type="submission" date="2020-09" db="EMBL/GenBank/DDBJ databases">
        <authorList>
            <person name="Sun Q."/>
            <person name="Kim S."/>
        </authorList>
    </citation>
    <scope>NUCLEOTIDE SEQUENCE</scope>
    <source>
        <strain evidence="7">KCTC 23732</strain>
    </source>
</reference>
<dbReference type="InterPro" id="IPR001678">
    <property type="entry name" value="MeTrfase_RsmB-F_NOP2_dom"/>
</dbReference>
<feature type="binding site" evidence="5">
    <location>
        <position position="287"/>
    </location>
    <ligand>
        <name>S-adenosyl-L-methionine</name>
        <dbReference type="ChEBI" id="CHEBI:59789"/>
    </ligand>
</feature>
<name>A0A918MYL8_9BURK</name>
<comment type="similarity">
    <text evidence="5">Belongs to the class I-like SAM-binding methyltransferase superfamily. RsmB/NOP family.</text>
</comment>
<dbReference type="EMBL" id="BMYS01000006">
    <property type="protein sequence ID" value="GGW83668.1"/>
    <property type="molecule type" value="Genomic_DNA"/>
</dbReference>
<organism evidence="7 8">
    <name type="scientific">Advenella faeciporci</name>
    <dbReference type="NCBI Taxonomy" id="797535"/>
    <lineage>
        <taxon>Bacteria</taxon>
        <taxon>Pseudomonadati</taxon>
        <taxon>Pseudomonadota</taxon>
        <taxon>Betaproteobacteria</taxon>
        <taxon>Burkholderiales</taxon>
        <taxon>Alcaligenaceae</taxon>
    </lineage>
</organism>
<reference evidence="7" key="1">
    <citation type="journal article" date="2014" name="Int. J. Syst. Evol. Microbiol.">
        <title>Complete genome sequence of Corynebacterium casei LMG S-19264T (=DSM 44701T), isolated from a smear-ripened cheese.</title>
        <authorList>
            <consortium name="US DOE Joint Genome Institute (JGI-PGF)"/>
            <person name="Walter F."/>
            <person name="Albersmeier A."/>
            <person name="Kalinowski J."/>
            <person name="Ruckert C."/>
        </authorList>
    </citation>
    <scope>NUCLEOTIDE SEQUENCE</scope>
    <source>
        <strain evidence="7">KCTC 23732</strain>
    </source>
</reference>
<dbReference type="AlphaFoldDB" id="A0A918MYL8"/>
<gene>
    <name evidence="7" type="ORF">GCM10011450_12200</name>
</gene>
<evidence type="ECO:0000313" key="7">
    <source>
        <dbReference type="EMBL" id="GGW83668.1"/>
    </source>
</evidence>
<dbReference type="InterPro" id="IPR029063">
    <property type="entry name" value="SAM-dependent_MTases_sf"/>
</dbReference>
<dbReference type="InterPro" id="IPR023267">
    <property type="entry name" value="RCMT"/>
</dbReference>
<dbReference type="PROSITE" id="PS51686">
    <property type="entry name" value="SAM_MT_RSMB_NOP"/>
    <property type="match status" value="1"/>
</dbReference>
<accession>A0A918MYL8</accession>
<dbReference type="SUPFAM" id="SSF48013">
    <property type="entry name" value="NusB-like"/>
    <property type="match status" value="1"/>
</dbReference>
<dbReference type="InterPro" id="IPR035926">
    <property type="entry name" value="NusB-like_sf"/>
</dbReference>
<dbReference type="SUPFAM" id="SSF53335">
    <property type="entry name" value="S-adenosyl-L-methionine-dependent methyltransferases"/>
    <property type="match status" value="1"/>
</dbReference>
<protein>
    <submittedName>
        <fullName evidence="7">Ribosomal RNA small subunit methyltransferase B</fullName>
    </submittedName>
</protein>
<evidence type="ECO:0000313" key="8">
    <source>
        <dbReference type="Proteomes" id="UP000608345"/>
    </source>
</evidence>
<evidence type="ECO:0000256" key="1">
    <source>
        <dbReference type="ARBA" id="ARBA00022603"/>
    </source>
</evidence>